<feature type="region of interest" description="Disordered" evidence="2">
    <location>
        <begin position="278"/>
        <end position="307"/>
    </location>
</feature>
<feature type="coiled-coil region" evidence="1">
    <location>
        <begin position="160"/>
        <end position="226"/>
    </location>
</feature>
<name>A0A8C9PPE2_SPEDA</name>
<sequence length="380" mass="42186">MIIVISQSPHSGTWWSTQKTKPSTLPPLGQASSQAKRKTKSLTKVQSGEQRHLGPMVVTTYQPREPEDSHLKDKLNSRKIQAKVRFMRSMVRNQRTSLLEMRQHKFFLRKLCDKLVRAIQDTEDSTALRVRAMLQQQDALTVSPPIAPSPGPPGPLQAASSIQMLQVEQLNAEVEKTQEEVNFLSTYMDHEYPVRSLQIANLARQLQQAKDDQQDELDNLAEMRRMVLELLSAKIWKKKEKILSSLAMRTLQPHEEALLQKTQDSQYRQRCRGTVMEVSGQEGDGPSEGWGSPEPPPAAGPRAHYPLSVFSPQDTAASWCSGPVLNREVSSGVQPVLGTKPTSCSQVTLLLCIRPSLPFIGGHPASPSSPHAPPVSSLTS</sequence>
<dbReference type="Proteomes" id="UP000694422">
    <property type="component" value="Unplaced"/>
</dbReference>
<proteinExistence type="predicted"/>
<evidence type="ECO:0000313" key="4">
    <source>
        <dbReference type="Proteomes" id="UP000694422"/>
    </source>
</evidence>
<evidence type="ECO:0000256" key="1">
    <source>
        <dbReference type="SAM" id="Coils"/>
    </source>
</evidence>
<evidence type="ECO:0000256" key="2">
    <source>
        <dbReference type="SAM" id="MobiDB-lite"/>
    </source>
</evidence>
<dbReference type="PANTHER" id="PTHR28574:SF1">
    <property type="entry name" value="RIKEN CDNA 6820408C15 GENE"/>
    <property type="match status" value="1"/>
</dbReference>
<feature type="region of interest" description="Disordered" evidence="2">
    <location>
        <begin position="1"/>
        <end position="50"/>
    </location>
</feature>
<evidence type="ECO:0000313" key="3">
    <source>
        <dbReference type="Ensembl" id="ENSSDAP00000010618.1"/>
    </source>
</evidence>
<keyword evidence="1" id="KW-0175">Coiled coil</keyword>
<protein>
    <submittedName>
        <fullName evidence="3">Uncharacterized protein</fullName>
    </submittedName>
</protein>
<dbReference type="Pfam" id="PF15397">
    <property type="entry name" value="DUF4618"/>
    <property type="match status" value="2"/>
</dbReference>
<dbReference type="AlphaFoldDB" id="A0A8C9PPE2"/>
<accession>A0A8C9PPE2</accession>
<reference evidence="3" key="2">
    <citation type="submission" date="2025-09" db="UniProtKB">
        <authorList>
            <consortium name="Ensembl"/>
        </authorList>
    </citation>
    <scope>IDENTIFICATION</scope>
</reference>
<organism evidence="3 4">
    <name type="scientific">Spermophilus dauricus</name>
    <name type="common">Daurian ground squirrel</name>
    <dbReference type="NCBI Taxonomy" id="99837"/>
    <lineage>
        <taxon>Eukaryota</taxon>
        <taxon>Metazoa</taxon>
        <taxon>Chordata</taxon>
        <taxon>Craniata</taxon>
        <taxon>Vertebrata</taxon>
        <taxon>Euteleostomi</taxon>
        <taxon>Mammalia</taxon>
        <taxon>Eutheria</taxon>
        <taxon>Euarchontoglires</taxon>
        <taxon>Glires</taxon>
        <taxon>Rodentia</taxon>
        <taxon>Sciuromorpha</taxon>
        <taxon>Sciuridae</taxon>
        <taxon>Xerinae</taxon>
        <taxon>Marmotini</taxon>
        <taxon>Spermophilus</taxon>
    </lineage>
</organism>
<feature type="compositionally biased region" description="Polar residues" evidence="2">
    <location>
        <begin position="1"/>
        <end position="23"/>
    </location>
</feature>
<keyword evidence="4" id="KW-1185">Reference proteome</keyword>
<dbReference type="Ensembl" id="ENSSDAT00000012039.1">
    <property type="protein sequence ID" value="ENSSDAP00000010618.1"/>
    <property type="gene ID" value="ENSSDAG00000009598.1"/>
</dbReference>
<reference evidence="3" key="1">
    <citation type="submission" date="2025-08" db="UniProtKB">
        <authorList>
            <consortium name="Ensembl"/>
        </authorList>
    </citation>
    <scope>IDENTIFICATION</scope>
</reference>
<dbReference type="PANTHER" id="PTHR28574">
    <property type="entry name" value="RIKEN CDNA 6820408C15"/>
    <property type="match status" value="1"/>
</dbReference>
<dbReference type="InterPro" id="IPR029236">
    <property type="entry name" value="DUF4618"/>
</dbReference>